<evidence type="ECO:0000313" key="2">
    <source>
        <dbReference type="EMBL" id="RDW66510.1"/>
    </source>
</evidence>
<organism evidence="2 3">
    <name type="scientific">Coleophoma cylindrospora</name>
    <dbReference type="NCBI Taxonomy" id="1849047"/>
    <lineage>
        <taxon>Eukaryota</taxon>
        <taxon>Fungi</taxon>
        <taxon>Dikarya</taxon>
        <taxon>Ascomycota</taxon>
        <taxon>Pezizomycotina</taxon>
        <taxon>Leotiomycetes</taxon>
        <taxon>Helotiales</taxon>
        <taxon>Dermateaceae</taxon>
        <taxon>Coleophoma</taxon>
    </lineage>
</organism>
<comment type="caution">
    <text evidence="2">The sequence shown here is derived from an EMBL/GenBank/DDBJ whole genome shotgun (WGS) entry which is preliminary data.</text>
</comment>
<gene>
    <name evidence="2" type="ORF">BP6252_10145</name>
</gene>
<protein>
    <submittedName>
        <fullName evidence="2">Uncharacterized protein</fullName>
    </submittedName>
</protein>
<feature type="region of interest" description="Disordered" evidence="1">
    <location>
        <begin position="46"/>
        <end position="102"/>
    </location>
</feature>
<feature type="compositionally biased region" description="Polar residues" evidence="1">
    <location>
        <begin position="69"/>
        <end position="79"/>
    </location>
</feature>
<evidence type="ECO:0000313" key="3">
    <source>
        <dbReference type="Proteomes" id="UP000256645"/>
    </source>
</evidence>
<dbReference type="AlphaFoldDB" id="A0A3D8QXU3"/>
<reference evidence="2 3" key="1">
    <citation type="journal article" date="2018" name="IMA Fungus">
        <title>IMA Genome-F 9: Draft genome sequence of Annulohypoxylon stygium, Aspergillus mulundensis, Berkeleyomyces basicola (syn. Thielaviopsis basicola), Ceratocystis smalleyi, two Cercospora beticola strains, Coleophoma cylindrospora, Fusarium fracticaudum, Phialophora cf. hyalina, and Morchella septimelata.</title>
        <authorList>
            <person name="Wingfield B.D."/>
            <person name="Bills G.F."/>
            <person name="Dong Y."/>
            <person name="Huang W."/>
            <person name="Nel W.J."/>
            <person name="Swalarsk-Parry B.S."/>
            <person name="Vaghefi N."/>
            <person name="Wilken P.M."/>
            <person name="An Z."/>
            <person name="de Beer Z.W."/>
            <person name="De Vos L."/>
            <person name="Chen L."/>
            <person name="Duong T.A."/>
            <person name="Gao Y."/>
            <person name="Hammerbacher A."/>
            <person name="Kikkert J.R."/>
            <person name="Li Y."/>
            <person name="Li H."/>
            <person name="Li K."/>
            <person name="Li Q."/>
            <person name="Liu X."/>
            <person name="Ma X."/>
            <person name="Naidoo K."/>
            <person name="Pethybridge S.J."/>
            <person name="Sun J."/>
            <person name="Steenkamp E.T."/>
            <person name="van der Nest M.A."/>
            <person name="van Wyk S."/>
            <person name="Wingfield M.J."/>
            <person name="Xiong C."/>
            <person name="Yue Q."/>
            <person name="Zhang X."/>
        </authorList>
    </citation>
    <scope>NUCLEOTIDE SEQUENCE [LARGE SCALE GENOMIC DNA]</scope>
    <source>
        <strain evidence="2 3">BP6252</strain>
    </source>
</reference>
<dbReference type="Proteomes" id="UP000256645">
    <property type="component" value="Unassembled WGS sequence"/>
</dbReference>
<dbReference type="EMBL" id="PDLM01000011">
    <property type="protein sequence ID" value="RDW66510.1"/>
    <property type="molecule type" value="Genomic_DNA"/>
</dbReference>
<accession>A0A3D8QXU3</accession>
<proteinExistence type="predicted"/>
<keyword evidence="3" id="KW-1185">Reference proteome</keyword>
<evidence type="ECO:0000256" key="1">
    <source>
        <dbReference type="SAM" id="MobiDB-lite"/>
    </source>
</evidence>
<sequence>MYIFSISALLQGCSRIAGHSIAGTSLRLQVKDRRTVDRATRHGLLIPKGESKNGDGHRQKKAAMCRGASTPTKTTQTIECFTDEQNERRSATHRQTGARRGPMLIRQQLYDQAALNPSSRHALPQKPALVRLKFNL</sequence>
<name>A0A3D8QXU3_9HELO</name>